<evidence type="ECO:0000313" key="2">
    <source>
        <dbReference type="Ensembl" id="ENSLOCP00000009825.1"/>
    </source>
</evidence>
<dbReference type="GO" id="GO:0000724">
    <property type="term" value="P:double-strand break repair via homologous recombination"/>
    <property type="evidence" value="ECO:0000318"/>
    <property type="project" value="GO_Central"/>
</dbReference>
<dbReference type="InParanoid" id="W5MN66"/>
<dbReference type="PANTHER" id="PTHR28653:SF1">
    <property type="entry name" value="ATPASE SWSAP1"/>
    <property type="match status" value="1"/>
</dbReference>
<dbReference type="GO" id="GO:0097196">
    <property type="term" value="C:Shu complex"/>
    <property type="evidence" value="ECO:0000318"/>
    <property type="project" value="GO_Central"/>
</dbReference>
<dbReference type="Gene3D" id="3.40.50.300">
    <property type="entry name" value="P-loop containing nucleotide triphosphate hydrolases"/>
    <property type="match status" value="1"/>
</dbReference>
<dbReference type="eggNOG" id="ENOG502S62D">
    <property type="taxonomic scope" value="Eukaryota"/>
</dbReference>
<proteinExistence type="predicted"/>
<evidence type="ECO:0000256" key="1">
    <source>
        <dbReference type="SAM" id="MobiDB-lite"/>
    </source>
</evidence>
<name>W5MN66_LEPOC</name>
<feature type="region of interest" description="Disordered" evidence="1">
    <location>
        <begin position="259"/>
        <end position="279"/>
    </location>
</feature>
<dbReference type="InterPro" id="IPR027417">
    <property type="entry name" value="P-loop_NTPase"/>
</dbReference>
<reference evidence="2" key="3">
    <citation type="submission" date="2025-09" db="UniProtKB">
        <authorList>
            <consortium name="Ensembl"/>
        </authorList>
    </citation>
    <scope>IDENTIFICATION</scope>
</reference>
<dbReference type="Bgee" id="ENSLOCG00000008092">
    <property type="expression patterns" value="Expressed in ovary and 13 other cell types or tissues"/>
</dbReference>
<dbReference type="AlphaFoldDB" id="W5MN66"/>
<dbReference type="EMBL" id="AHAT01007618">
    <property type="status" value="NOT_ANNOTATED_CDS"/>
    <property type="molecule type" value="Genomic_DNA"/>
</dbReference>
<dbReference type="GO" id="GO:0003697">
    <property type="term" value="F:single-stranded DNA binding"/>
    <property type="evidence" value="ECO:0000318"/>
    <property type="project" value="GO_Central"/>
</dbReference>
<dbReference type="SUPFAM" id="SSF52540">
    <property type="entry name" value="P-loop containing nucleoside triphosphate hydrolases"/>
    <property type="match status" value="1"/>
</dbReference>
<evidence type="ECO:0000313" key="3">
    <source>
        <dbReference type="Proteomes" id="UP000018468"/>
    </source>
</evidence>
<keyword evidence="3" id="KW-1185">Reference proteome</keyword>
<dbReference type="GeneTree" id="ENSGT00940000167287"/>
<dbReference type="Proteomes" id="UP000018468">
    <property type="component" value="Linkage group LG6"/>
</dbReference>
<dbReference type="Ensembl" id="ENSLOCT00000009836.1">
    <property type="protein sequence ID" value="ENSLOCP00000009825.1"/>
    <property type="gene ID" value="ENSLOCG00000008092.1"/>
</dbReference>
<reference evidence="3" key="1">
    <citation type="submission" date="2011-12" db="EMBL/GenBank/DDBJ databases">
        <title>The Draft Genome of Lepisosteus oculatus.</title>
        <authorList>
            <consortium name="The Broad Institute Genome Assembly &amp; Analysis Group"/>
            <consortium name="Computational R&amp;D Group"/>
            <consortium name="and Sequencing Platform"/>
            <person name="Di Palma F."/>
            <person name="Alfoldi J."/>
            <person name="Johnson J."/>
            <person name="Berlin A."/>
            <person name="Gnerre S."/>
            <person name="Jaffe D."/>
            <person name="MacCallum I."/>
            <person name="Young S."/>
            <person name="Walker B.J."/>
            <person name="Lander E.S."/>
            <person name="Lindblad-Toh K."/>
        </authorList>
    </citation>
    <scope>NUCLEOTIDE SEQUENCE [LARGE SCALE GENOMIC DNA]</scope>
</reference>
<dbReference type="PANTHER" id="PTHR28653">
    <property type="match status" value="1"/>
</dbReference>
<dbReference type="STRING" id="7918.ENSLOCP00000009825"/>
<reference evidence="2" key="2">
    <citation type="submission" date="2025-08" db="UniProtKB">
        <authorList>
            <consortium name="Ensembl"/>
        </authorList>
    </citation>
    <scope>IDENTIFICATION</scope>
</reference>
<accession>W5MN66</accession>
<dbReference type="FunCoup" id="W5MN66">
    <property type="interactions" value="318"/>
</dbReference>
<organism evidence="2 3">
    <name type="scientific">Lepisosteus oculatus</name>
    <name type="common">Spotted gar</name>
    <dbReference type="NCBI Taxonomy" id="7918"/>
    <lineage>
        <taxon>Eukaryota</taxon>
        <taxon>Metazoa</taxon>
        <taxon>Chordata</taxon>
        <taxon>Craniata</taxon>
        <taxon>Vertebrata</taxon>
        <taxon>Euteleostomi</taxon>
        <taxon>Actinopterygii</taxon>
        <taxon>Neopterygii</taxon>
        <taxon>Holostei</taxon>
        <taxon>Semionotiformes</taxon>
        <taxon>Lepisosteidae</taxon>
        <taxon>Lepisosteus</taxon>
    </lineage>
</organism>
<protein>
    <submittedName>
        <fullName evidence="2">SWIM-type zinc finger 7 associated protein 1</fullName>
    </submittedName>
</protein>
<sequence length="279" mass="30043">MAELLTWVFDRYSPRGRESSLSLSPPEGEARSLSCILLGGRGCGKTCLLFLTAVMAASELGRKVIFLSPTPIQTLPAPLMEARAGLDPASLKKIKFVYPRTAEELLRDVACLHEAAGAPPSLLIVDGLECYLRWGGEGEQAHQMAARLSALLCDTSTFLSRARAGAPGDPPAECQLIVSLDTHPERGAEASGSDSVLSVFERYFPVRCTLGRDASCAGTRACRIYFSGFQQTEGRDSGLGRHWELVYTPSGAMEFTPIPEKSQAGKVSDPYGSKRTLTV</sequence>